<evidence type="ECO:0000313" key="1">
    <source>
        <dbReference type="EMBL" id="ARW62775.1"/>
    </source>
</evidence>
<dbReference type="RefSeq" id="YP_009394213.1">
    <property type="nucleotide sequence ID" value="NC_035271.1"/>
</dbReference>
<geneLocation type="chloroplast" evidence="1"/>
<dbReference type="EMBL" id="MF101424">
    <property type="protein sequence ID" value="ARW62775.1"/>
    <property type="molecule type" value="Genomic_DNA"/>
</dbReference>
<reference evidence="1" key="1">
    <citation type="journal article" date="2017" name="J. Phycol.">
        <title>Analysis of chloroplast genomes and a supermatrix inform reclassification of the Rhodomelaceae (Rhodophyta).</title>
        <authorList>
            <person name="Diaz-Tapia P."/>
            <person name="Maggs C.A."/>
            <person name="West J.A."/>
            <person name="Verbruggen H."/>
        </authorList>
    </citation>
    <scope>NUCLEOTIDE SEQUENCE</scope>
    <source>
        <strain evidence="1">PD508</strain>
    </source>
</reference>
<keyword evidence="1" id="KW-0150">Chloroplast</keyword>
<protein>
    <submittedName>
        <fullName evidence="1">Uncharacterized protein</fullName>
    </submittedName>
</protein>
<organism evidence="1">
    <name type="scientific">Rhodomela confervoides</name>
    <name type="common">Red alga</name>
    <dbReference type="NCBI Taxonomy" id="35163"/>
    <lineage>
        <taxon>Eukaryota</taxon>
        <taxon>Rhodophyta</taxon>
        <taxon>Florideophyceae</taxon>
        <taxon>Rhodymeniophycidae</taxon>
        <taxon>Ceramiales</taxon>
        <taxon>Rhodomelaceae</taxon>
        <taxon>Rhodomela</taxon>
    </lineage>
</organism>
<dbReference type="AlphaFoldDB" id="A0A1Z1MAE6"/>
<sequence length="43" mass="5001">MNTIYNKLKEIALIKLILIQLNLLTTLKKINNLCYQPLSSLQK</sequence>
<gene>
    <name evidence="1" type="primary">orf43</name>
</gene>
<name>A0A1Z1MAE6_RHOCN</name>
<proteinExistence type="predicted"/>
<dbReference type="GeneID" id="33356033"/>
<keyword evidence="1" id="KW-0934">Plastid</keyword>
<accession>A0A1Z1MAE6</accession>